<dbReference type="GO" id="GO:0070652">
    <property type="term" value="C:HAUS complex"/>
    <property type="evidence" value="ECO:0007669"/>
    <property type="project" value="InterPro"/>
</dbReference>
<dbReference type="Proteomes" id="UP001310594">
    <property type="component" value="Unassembled WGS sequence"/>
</dbReference>
<evidence type="ECO:0000256" key="5">
    <source>
        <dbReference type="ARBA" id="ARBA00022701"/>
    </source>
</evidence>
<evidence type="ECO:0000256" key="8">
    <source>
        <dbReference type="ARBA" id="ARBA00023212"/>
    </source>
</evidence>
<dbReference type="Pfam" id="PF25762">
    <property type="entry name" value="HAUS1"/>
    <property type="match status" value="1"/>
</dbReference>
<keyword evidence="9" id="KW-0131">Cell cycle</keyword>
<dbReference type="PANTHER" id="PTHR31570">
    <property type="entry name" value="HAUS AUGMIN-LIKE COMPLEX SUBUNIT 1"/>
    <property type="match status" value="1"/>
</dbReference>
<name>A0AAN7WJD8_9PEZI</name>
<comment type="caution">
    <text evidence="10">The sequence shown here is derived from an EMBL/GenBank/DDBJ whole genome shotgun (WGS) entry which is preliminary data.</text>
</comment>
<reference evidence="10" key="1">
    <citation type="submission" date="2023-08" db="EMBL/GenBank/DDBJ databases">
        <title>Black Yeasts Isolated from many extreme environments.</title>
        <authorList>
            <person name="Coleine C."/>
            <person name="Stajich J.E."/>
            <person name="Selbmann L."/>
        </authorList>
    </citation>
    <scope>NUCLEOTIDE SEQUENCE</scope>
    <source>
        <strain evidence="10">CCFEE 5810</strain>
    </source>
</reference>
<keyword evidence="6" id="KW-0498">Mitosis</keyword>
<keyword evidence="5" id="KW-0493">Microtubule</keyword>
<dbReference type="GO" id="GO:0051301">
    <property type="term" value="P:cell division"/>
    <property type="evidence" value="ECO:0007669"/>
    <property type="project" value="UniProtKB-KW"/>
</dbReference>
<evidence type="ECO:0000313" key="11">
    <source>
        <dbReference type="Proteomes" id="UP001310594"/>
    </source>
</evidence>
<evidence type="ECO:0000256" key="1">
    <source>
        <dbReference type="ARBA" id="ARBA00004186"/>
    </source>
</evidence>
<keyword evidence="3" id="KW-0963">Cytoplasm</keyword>
<keyword evidence="7" id="KW-0175">Coiled coil</keyword>
<evidence type="ECO:0000256" key="4">
    <source>
        <dbReference type="ARBA" id="ARBA00022618"/>
    </source>
</evidence>
<keyword evidence="4" id="KW-0132">Cell division</keyword>
<sequence length="285" mass="31911">MDSPGDWTASALFSPSKARAQQAQARDWASVDNWLSKQYGKRIPAFERNEETLQALLTLATLNEDADDHRGLVWKVQRVALSAQAARSNDGDEHYRNLLEAMSSEDRDNLDAVAGTAAVLDVDSTAVMYSRLSELTAESFELSQQIDSAASQRAAIANEQARLEQLLKELNAPHFQAPHDVLEQTTEWVRNTKHLKAKLAEYDERLSVLHSVPSPSPTVEEIARQSTDLEKLRERTSALDTDLSAFANLPSDPKVARFKLEGARKDLRDLVSRRDRLFENLAEND</sequence>
<protein>
    <recommendedName>
        <fullName evidence="12">HAUS augmin-like complex subunit 1</fullName>
    </recommendedName>
</protein>
<keyword evidence="8" id="KW-0206">Cytoskeleton</keyword>
<comment type="subcellular location">
    <subcellularLocation>
        <location evidence="1">Cytoplasm</location>
        <location evidence="1">Cytoskeleton</location>
        <location evidence="1">Spindle</location>
    </subcellularLocation>
</comment>
<accession>A0AAN7WJD8</accession>
<evidence type="ECO:0008006" key="12">
    <source>
        <dbReference type="Google" id="ProtNLM"/>
    </source>
</evidence>
<evidence type="ECO:0000256" key="7">
    <source>
        <dbReference type="ARBA" id="ARBA00023054"/>
    </source>
</evidence>
<evidence type="ECO:0000256" key="9">
    <source>
        <dbReference type="ARBA" id="ARBA00023306"/>
    </source>
</evidence>
<gene>
    <name evidence="10" type="ORF">LTR97_006234</name>
</gene>
<dbReference type="EMBL" id="JAVRQU010000008">
    <property type="protein sequence ID" value="KAK5700099.1"/>
    <property type="molecule type" value="Genomic_DNA"/>
</dbReference>
<dbReference type="PANTHER" id="PTHR31570:SF1">
    <property type="entry name" value="HAUS AUGMIN-LIKE COMPLEX SUBUNIT 1"/>
    <property type="match status" value="1"/>
</dbReference>
<proteinExistence type="inferred from homology"/>
<organism evidence="10 11">
    <name type="scientific">Elasticomyces elasticus</name>
    <dbReference type="NCBI Taxonomy" id="574655"/>
    <lineage>
        <taxon>Eukaryota</taxon>
        <taxon>Fungi</taxon>
        <taxon>Dikarya</taxon>
        <taxon>Ascomycota</taxon>
        <taxon>Pezizomycotina</taxon>
        <taxon>Dothideomycetes</taxon>
        <taxon>Dothideomycetidae</taxon>
        <taxon>Mycosphaerellales</taxon>
        <taxon>Teratosphaeriaceae</taxon>
        <taxon>Elasticomyces</taxon>
    </lineage>
</organism>
<evidence type="ECO:0000256" key="2">
    <source>
        <dbReference type="ARBA" id="ARBA00005479"/>
    </source>
</evidence>
<evidence type="ECO:0000256" key="3">
    <source>
        <dbReference type="ARBA" id="ARBA00022490"/>
    </source>
</evidence>
<evidence type="ECO:0000313" key="10">
    <source>
        <dbReference type="EMBL" id="KAK5700099.1"/>
    </source>
</evidence>
<dbReference type="InterPro" id="IPR026243">
    <property type="entry name" value="HAUS1"/>
</dbReference>
<dbReference type="GO" id="GO:0051225">
    <property type="term" value="P:spindle assembly"/>
    <property type="evidence" value="ECO:0007669"/>
    <property type="project" value="InterPro"/>
</dbReference>
<comment type="similarity">
    <text evidence="2">Belongs to the HAUS1 family.</text>
</comment>
<dbReference type="GO" id="GO:0005874">
    <property type="term" value="C:microtubule"/>
    <property type="evidence" value="ECO:0007669"/>
    <property type="project" value="UniProtKB-KW"/>
</dbReference>
<dbReference type="GO" id="GO:0005819">
    <property type="term" value="C:spindle"/>
    <property type="evidence" value="ECO:0007669"/>
    <property type="project" value="UniProtKB-SubCell"/>
</dbReference>
<evidence type="ECO:0000256" key="6">
    <source>
        <dbReference type="ARBA" id="ARBA00022776"/>
    </source>
</evidence>
<dbReference type="AlphaFoldDB" id="A0AAN7WJD8"/>
<dbReference type="GO" id="GO:0005829">
    <property type="term" value="C:cytosol"/>
    <property type="evidence" value="ECO:0007669"/>
    <property type="project" value="TreeGrafter"/>
</dbReference>